<evidence type="ECO:0000313" key="3">
    <source>
        <dbReference type="Proteomes" id="UP000567067"/>
    </source>
</evidence>
<reference evidence="2 3" key="1">
    <citation type="submission" date="2020-08" db="EMBL/GenBank/DDBJ databases">
        <title>Genomic Encyclopedia of Type Strains, Phase III (KMG-III): the genomes of soil and plant-associated and newly described type strains.</title>
        <authorList>
            <person name="Whitman W."/>
        </authorList>
    </citation>
    <scope>NUCLEOTIDE SEQUENCE [LARGE SCALE GENOMIC DNA]</scope>
    <source>
        <strain evidence="2 3">CECT 8693</strain>
    </source>
</reference>
<dbReference type="Proteomes" id="UP000567067">
    <property type="component" value="Unassembled WGS sequence"/>
</dbReference>
<evidence type="ECO:0000313" key="2">
    <source>
        <dbReference type="EMBL" id="MBA9088541.1"/>
    </source>
</evidence>
<feature type="region of interest" description="Disordered" evidence="1">
    <location>
        <begin position="34"/>
        <end position="61"/>
    </location>
</feature>
<dbReference type="AlphaFoldDB" id="A0A7W3SYE5"/>
<name>A0A7W3SYE5_9BACL</name>
<keyword evidence="3" id="KW-1185">Reference proteome</keyword>
<organism evidence="2 3">
    <name type="scientific">Fontibacillus solani</name>
    <dbReference type="NCBI Taxonomy" id="1572857"/>
    <lineage>
        <taxon>Bacteria</taxon>
        <taxon>Bacillati</taxon>
        <taxon>Bacillota</taxon>
        <taxon>Bacilli</taxon>
        <taxon>Bacillales</taxon>
        <taxon>Paenibacillaceae</taxon>
        <taxon>Fontibacillus</taxon>
    </lineage>
</organism>
<sequence length="61" mass="6895">MFGEIVSASGMKSDTMCKYQDDAQLQHFCLDINGDQVSSPHEPHSNQRIQENEIIQGVEEK</sequence>
<proteinExistence type="predicted"/>
<dbReference type="RefSeq" id="WP_182540183.1">
    <property type="nucleotide sequence ID" value="NZ_JACJIP010000055.1"/>
</dbReference>
<evidence type="ECO:0000256" key="1">
    <source>
        <dbReference type="SAM" id="MobiDB-lite"/>
    </source>
</evidence>
<comment type="caution">
    <text evidence="2">The sequence shown here is derived from an EMBL/GenBank/DDBJ whole genome shotgun (WGS) entry which is preliminary data.</text>
</comment>
<accession>A0A7W3SYE5</accession>
<protein>
    <submittedName>
        <fullName evidence="2">Uncharacterized protein</fullName>
    </submittedName>
</protein>
<dbReference type="EMBL" id="JACJIP010000055">
    <property type="protein sequence ID" value="MBA9088541.1"/>
    <property type="molecule type" value="Genomic_DNA"/>
</dbReference>
<gene>
    <name evidence="2" type="ORF">FHR92_005058</name>
</gene>